<gene>
    <name evidence="1" type="ORF">M6B38_316540</name>
</gene>
<proteinExistence type="predicted"/>
<organism evidence="1 2">
    <name type="scientific">Iris pallida</name>
    <name type="common">Sweet iris</name>
    <dbReference type="NCBI Taxonomy" id="29817"/>
    <lineage>
        <taxon>Eukaryota</taxon>
        <taxon>Viridiplantae</taxon>
        <taxon>Streptophyta</taxon>
        <taxon>Embryophyta</taxon>
        <taxon>Tracheophyta</taxon>
        <taxon>Spermatophyta</taxon>
        <taxon>Magnoliopsida</taxon>
        <taxon>Liliopsida</taxon>
        <taxon>Asparagales</taxon>
        <taxon>Iridaceae</taxon>
        <taxon>Iridoideae</taxon>
        <taxon>Irideae</taxon>
        <taxon>Iris</taxon>
    </lineage>
</organism>
<dbReference type="Proteomes" id="UP001140949">
    <property type="component" value="Unassembled WGS sequence"/>
</dbReference>
<name>A0AAX6HEP4_IRIPA</name>
<comment type="caution">
    <text evidence="1">The sequence shown here is derived from an EMBL/GenBank/DDBJ whole genome shotgun (WGS) entry which is preliminary data.</text>
</comment>
<protein>
    <submittedName>
        <fullName evidence="1">Uncharacterized protein</fullName>
    </submittedName>
</protein>
<evidence type="ECO:0000313" key="1">
    <source>
        <dbReference type="EMBL" id="KAJ6839107.1"/>
    </source>
</evidence>
<dbReference type="AlphaFoldDB" id="A0AAX6HEP4"/>
<accession>A0AAX6HEP4</accession>
<reference evidence="1" key="1">
    <citation type="journal article" date="2023" name="GigaByte">
        <title>Genome assembly of the bearded iris, Iris pallida Lam.</title>
        <authorList>
            <person name="Bruccoleri R.E."/>
            <person name="Oakeley E.J."/>
            <person name="Faust A.M.E."/>
            <person name="Altorfer M."/>
            <person name="Dessus-Babus S."/>
            <person name="Burckhardt D."/>
            <person name="Oertli M."/>
            <person name="Naumann U."/>
            <person name="Petersen F."/>
            <person name="Wong J."/>
        </authorList>
    </citation>
    <scope>NUCLEOTIDE SEQUENCE</scope>
    <source>
        <strain evidence="1">GSM-AAB239-AS_SAM_17_03QT</strain>
    </source>
</reference>
<reference evidence="1" key="2">
    <citation type="submission" date="2023-04" db="EMBL/GenBank/DDBJ databases">
        <authorList>
            <person name="Bruccoleri R.E."/>
            <person name="Oakeley E.J."/>
            <person name="Faust A.-M."/>
            <person name="Dessus-Babus S."/>
            <person name="Altorfer M."/>
            <person name="Burckhardt D."/>
            <person name="Oertli M."/>
            <person name="Naumann U."/>
            <person name="Petersen F."/>
            <person name="Wong J."/>
        </authorList>
    </citation>
    <scope>NUCLEOTIDE SEQUENCE</scope>
    <source>
        <strain evidence="1">GSM-AAB239-AS_SAM_17_03QT</strain>
        <tissue evidence="1">Leaf</tissue>
    </source>
</reference>
<keyword evidence="2" id="KW-1185">Reference proteome</keyword>
<sequence>MFVASKVFYPCFLYRQEETEQIASEVAKLSKKASTIWSSGSISCSIPNVTRRGYIELLPSSIAHIYLSFISIWEKSLCPRYVLY</sequence>
<dbReference type="EMBL" id="JANAVB010010199">
    <property type="protein sequence ID" value="KAJ6839107.1"/>
    <property type="molecule type" value="Genomic_DNA"/>
</dbReference>
<evidence type="ECO:0000313" key="2">
    <source>
        <dbReference type="Proteomes" id="UP001140949"/>
    </source>
</evidence>